<dbReference type="EMBL" id="SJPH01000010">
    <property type="protein sequence ID" value="TWT40786.1"/>
    <property type="molecule type" value="Genomic_DNA"/>
</dbReference>
<dbReference type="RefSeq" id="WP_146575395.1">
    <property type="nucleotide sequence ID" value="NZ_SJPH01000010.1"/>
</dbReference>
<accession>A0A5C5VQ82</accession>
<protein>
    <recommendedName>
        <fullName evidence="4">PEP-CTERM protein-sorting domain-containing protein</fullName>
    </recommendedName>
</protein>
<dbReference type="Gene3D" id="1.10.1330.10">
    <property type="entry name" value="Dockerin domain"/>
    <property type="match status" value="1"/>
</dbReference>
<dbReference type="InterPro" id="IPR018247">
    <property type="entry name" value="EF_Hand_1_Ca_BS"/>
</dbReference>
<sequence length="555" mass="56572" precursor="true">MAASKKSLSRLLIACLLQAVVVSASAAPVIEGIYLQGKFLPGASLLPGFDAGTGVFPNLGDIVRSNGQRDLLALPNGAFATPVNTGDTGNNTGSAGVFYLFGTQQAKGLNPVALRREATLSGLQQITLGSAAALDYAGNVAYSASIPNPGAGPSRLSSLWVNDTVQWTEGDAIPSGPLAGLFYDSPGGLYRSPSGVTSWVSNYTTTALGTNTGTALMRGLATNDVLLRSGDTIAGLGTIGVHPSSSTVSGNIVWSALGTNYLTSVSIPNGGVDNFGDPTFDDAPVVNGSALTLLSGAILKENLTIPAIDGGLPGEFFKGFQGFDVNEAGEWAVGAFTDTGGAGQDDVLIVNGQIAYREGQIVDGVTLTGQIQGVGLNDRGDLAFAWNDTLFINGLKIAGLGTPVDTDGDGLADATLGGTGLALNRFEITNLTAAGGDNLPVVYVAGEAVGVPGVPGTVDTFFRLKPATSITGDYNFDGVVDVADYTVWRDSLGSAVLLDADGDGDHVIDQDDYALWAASFGNVASLAIPEPASAFLLLTGCLIAARPANRREAAC</sequence>
<name>A0A5C5VQ82_9BACT</name>
<dbReference type="InterPro" id="IPR036439">
    <property type="entry name" value="Dockerin_dom_sf"/>
</dbReference>
<organism evidence="2 3">
    <name type="scientific">Botrimarina hoheduenensis</name>
    <dbReference type="NCBI Taxonomy" id="2528000"/>
    <lineage>
        <taxon>Bacteria</taxon>
        <taxon>Pseudomonadati</taxon>
        <taxon>Planctomycetota</taxon>
        <taxon>Planctomycetia</taxon>
        <taxon>Pirellulales</taxon>
        <taxon>Lacipirellulaceae</taxon>
        <taxon>Botrimarina</taxon>
    </lineage>
</organism>
<proteinExistence type="predicted"/>
<dbReference type="SUPFAM" id="SSF63446">
    <property type="entry name" value="Type I dockerin domain"/>
    <property type="match status" value="1"/>
</dbReference>
<dbReference type="PROSITE" id="PS00018">
    <property type="entry name" value="EF_HAND_1"/>
    <property type="match status" value="1"/>
</dbReference>
<gene>
    <name evidence="2" type="ORF">Pla111_32040</name>
</gene>
<dbReference type="Proteomes" id="UP000318995">
    <property type="component" value="Unassembled WGS sequence"/>
</dbReference>
<keyword evidence="1" id="KW-0732">Signal</keyword>
<keyword evidence="3" id="KW-1185">Reference proteome</keyword>
<evidence type="ECO:0000256" key="1">
    <source>
        <dbReference type="SAM" id="SignalP"/>
    </source>
</evidence>
<dbReference type="GO" id="GO:0000272">
    <property type="term" value="P:polysaccharide catabolic process"/>
    <property type="evidence" value="ECO:0007669"/>
    <property type="project" value="InterPro"/>
</dbReference>
<comment type="caution">
    <text evidence="2">The sequence shown here is derived from an EMBL/GenBank/DDBJ whole genome shotgun (WGS) entry which is preliminary data.</text>
</comment>
<dbReference type="AlphaFoldDB" id="A0A5C5VQ82"/>
<feature type="chain" id="PRO_5022797191" description="PEP-CTERM protein-sorting domain-containing protein" evidence="1">
    <location>
        <begin position="27"/>
        <end position="555"/>
    </location>
</feature>
<evidence type="ECO:0000313" key="2">
    <source>
        <dbReference type="EMBL" id="TWT40786.1"/>
    </source>
</evidence>
<evidence type="ECO:0000313" key="3">
    <source>
        <dbReference type="Proteomes" id="UP000318995"/>
    </source>
</evidence>
<evidence type="ECO:0008006" key="4">
    <source>
        <dbReference type="Google" id="ProtNLM"/>
    </source>
</evidence>
<dbReference type="OrthoDB" id="245157at2"/>
<reference evidence="2 3" key="1">
    <citation type="submission" date="2019-02" db="EMBL/GenBank/DDBJ databases">
        <title>Deep-cultivation of Planctomycetes and their phenomic and genomic characterization uncovers novel biology.</title>
        <authorList>
            <person name="Wiegand S."/>
            <person name="Jogler M."/>
            <person name="Boedeker C."/>
            <person name="Pinto D."/>
            <person name="Vollmers J."/>
            <person name="Rivas-Marin E."/>
            <person name="Kohn T."/>
            <person name="Peeters S.H."/>
            <person name="Heuer A."/>
            <person name="Rast P."/>
            <person name="Oberbeckmann S."/>
            <person name="Bunk B."/>
            <person name="Jeske O."/>
            <person name="Meyerdierks A."/>
            <person name="Storesund J.E."/>
            <person name="Kallscheuer N."/>
            <person name="Luecker S."/>
            <person name="Lage O.M."/>
            <person name="Pohl T."/>
            <person name="Merkel B.J."/>
            <person name="Hornburger P."/>
            <person name="Mueller R.-W."/>
            <person name="Bruemmer F."/>
            <person name="Labrenz M."/>
            <person name="Spormann A.M."/>
            <person name="Op Den Camp H."/>
            <person name="Overmann J."/>
            <person name="Amann R."/>
            <person name="Jetten M.S.M."/>
            <person name="Mascher T."/>
            <person name="Medema M.H."/>
            <person name="Devos D.P."/>
            <person name="Kaster A.-K."/>
            <person name="Ovreas L."/>
            <person name="Rohde M."/>
            <person name="Galperin M.Y."/>
            <person name="Jogler C."/>
        </authorList>
    </citation>
    <scope>NUCLEOTIDE SEQUENCE [LARGE SCALE GENOMIC DNA]</scope>
    <source>
        <strain evidence="2 3">Pla111</strain>
    </source>
</reference>
<feature type="signal peptide" evidence="1">
    <location>
        <begin position="1"/>
        <end position="26"/>
    </location>
</feature>